<dbReference type="EMBL" id="CALOZG010000079">
    <property type="protein sequence ID" value="CAH4036730.1"/>
    <property type="molecule type" value="Genomic_DNA"/>
</dbReference>
<name>A0A9P0XJH1_PIEBR</name>
<sequence>MSLFPAYVEVIGLKEDQLSNAEKRLSSHDITEAMEVQLLSSDVEDDTAAHDRSCKPLLQSTLSSDDFYLDCKVDYGNLHVSTLYYPGRPQYNYTNSLTIGSKQTKKDEKKRWKRYFSKEITDVSDSLTERLIAYRKLLTETPDDLQLWEAYIDFREVCESVEGALEATREAAGRLPDSGRLRERLFDLMQTALPRRRYVEELRESLSKERRPSVRTETWARLVAAAGAEAEATDTLRAALADCGRRPASALRLLHAFGLALRSAGLWERLVLAVELLVAMNLPSPAFPPAPSDDEAAERRLLDLEDEAVRSGLPVGVVWTRVERARAAAHWRPAAPRASVVDPQRAPLPADVADLLLPVVGDADVAGLAVRLLLLAKVPPLPATEAAARALGERDGTAEALLALSMERGLRADEPSAAAALEALADPPHYFADDTGYGTWVSALWEACCSACVGARREALVCWRLRWLRALLLAAPPDRRAERAALRRRARGVLKRSAPTSPTAFAEFALLEADAARGEGVEEGAERARAAAAHALRAAVADADAPPEIALYVARVTGEVSGAEAGECATVLAVLRRPPPPTLAFSPPDAASRAAALAAVGLRVVRSGRECYLYVGIYLSLQTLAQCEERCAELERSLGETTEEETTDVTSFLRPSSTEWARARVALESPARRRELLARLLHAQTHVANTEGDALRYYEETASELVRRGAASGAEHRLARLYPGNALLDLASASARRTPTVQWRLSAVAPPRSPTAALASLLPTFLRASHRDWPPVETARAVRAARRATGGTGGVASGGAAWAARLEAEARAADPKTKRALLTALQLTPHDKWLHVRGARCCGEEAEVLADALLEKQLRLHALPDELRSLDGPPASGVSS</sequence>
<protein>
    <submittedName>
        <fullName evidence="4">Uncharacterized protein</fullName>
    </submittedName>
</protein>
<dbReference type="Proteomes" id="UP001152562">
    <property type="component" value="Unassembled WGS sequence"/>
</dbReference>
<evidence type="ECO:0000313" key="5">
    <source>
        <dbReference type="Proteomes" id="UP001152562"/>
    </source>
</evidence>
<dbReference type="PANTHER" id="PTHR13471">
    <property type="entry name" value="TETRATRICOPEPTIDE-LIKE HELICAL"/>
    <property type="match status" value="1"/>
</dbReference>
<keyword evidence="3" id="KW-0539">Nucleus</keyword>
<organism evidence="4 5">
    <name type="scientific">Pieris brassicae</name>
    <name type="common">White butterfly</name>
    <name type="synonym">Large white butterfly</name>
    <dbReference type="NCBI Taxonomy" id="7116"/>
    <lineage>
        <taxon>Eukaryota</taxon>
        <taxon>Metazoa</taxon>
        <taxon>Ecdysozoa</taxon>
        <taxon>Arthropoda</taxon>
        <taxon>Hexapoda</taxon>
        <taxon>Insecta</taxon>
        <taxon>Pterygota</taxon>
        <taxon>Neoptera</taxon>
        <taxon>Endopterygota</taxon>
        <taxon>Lepidoptera</taxon>
        <taxon>Glossata</taxon>
        <taxon>Ditrysia</taxon>
        <taxon>Papilionoidea</taxon>
        <taxon>Pieridae</taxon>
        <taxon>Pierinae</taxon>
        <taxon>Pieris</taxon>
    </lineage>
</organism>
<evidence type="ECO:0000256" key="3">
    <source>
        <dbReference type="ARBA" id="ARBA00023242"/>
    </source>
</evidence>
<dbReference type="GO" id="GO:0071013">
    <property type="term" value="C:catalytic step 2 spliceosome"/>
    <property type="evidence" value="ECO:0007669"/>
    <property type="project" value="TreeGrafter"/>
</dbReference>
<proteinExistence type="inferred from homology"/>
<gene>
    <name evidence="4" type="ORF">PIBRA_LOCUS12490</name>
</gene>
<comment type="similarity">
    <text evidence="2">Belongs to the NRDE2 family.</text>
</comment>
<reference evidence="4" key="1">
    <citation type="submission" date="2022-05" db="EMBL/GenBank/DDBJ databases">
        <authorList>
            <person name="Okamura Y."/>
        </authorList>
    </citation>
    <scope>NUCLEOTIDE SEQUENCE</scope>
</reference>
<dbReference type="InterPro" id="IPR013633">
    <property type="entry name" value="NRDE-2"/>
</dbReference>
<evidence type="ECO:0000256" key="1">
    <source>
        <dbReference type="ARBA" id="ARBA00004123"/>
    </source>
</evidence>
<evidence type="ECO:0000256" key="2">
    <source>
        <dbReference type="ARBA" id="ARBA00009265"/>
    </source>
</evidence>
<dbReference type="GO" id="GO:0031048">
    <property type="term" value="P:regulatory ncRNA-mediated heterochromatin formation"/>
    <property type="evidence" value="ECO:0007669"/>
    <property type="project" value="TreeGrafter"/>
</dbReference>
<dbReference type="PANTHER" id="PTHR13471:SF0">
    <property type="entry name" value="NUCLEAR EXOSOME REGULATOR NRDE2"/>
    <property type="match status" value="1"/>
</dbReference>
<accession>A0A9P0XJH1</accession>
<dbReference type="GO" id="GO:1902369">
    <property type="term" value="P:negative regulation of RNA catabolic process"/>
    <property type="evidence" value="ECO:0007669"/>
    <property type="project" value="TreeGrafter"/>
</dbReference>
<keyword evidence="5" id="KW-1185">Reference proteome</keyword>
<comment type="caution">
    <text evidence="4">The sequence shown here is derived from an EMBL/GenBank/DDBJ whole genome shotgun (WGS) entry which is preliminary data.</text>
</comment>
<evidence type="ECO:0000313" key="4">
    <source>
        <dbReference type="EMBL" id="CAH4036730.1"/>
    </source>
</evidence>
<comment type="subcellular location">
    <subcellularLocation>
        <location evidence="1">Nucleus</location>
    </subcellularLocation>
</comment>
<dbReference type="AlphaFoldDB" id="A0A9P0XJH1"/>